<feature type="domain" description="ACT" evidence="1">
    <location>
        <begin position="33"/>
        <end position="105"/>
    </location>
</feature>
<name>A0A1I6I4X3_9MICO</name>
<sequence>MGGGLIPLRLSTRRDALVARSPLPYADGMTTLILTVVGSDRPGLVATVAHIVDEHGGNWENSRLAELAGTFAGVIQVSVPIERVEELRASLSGLEGLLTIAVHAGSGSEPAEAPQELSIRVLGNDQPGIVREISAVLNASALSIESMTTETRDAAMAGGRLFEASILARIPAEADPEALRGALERIAHDLQVDITVG</sequence>
<dbReference type="SUPFAM" id="SSF55021">
    <property type="entry name" value="ACT-like"/>
    <property type="match status" value="2"/>
</dbReference>
<dbReference type="InterPro" id="IPR045865">
    <property type="entry name" value="ACT-like_dom_sf"/>
</dbReference>
<dbReference type="PROSITE" id="PS51671">
    <property type="entry name" value="ACT"/>
    <property type="match status" value="2"/>
</dbReference>
<evidence type="ECO:0000313" key="2">
    <source>
        <dbReference type="EMBL" id="SFR61796.1"/>
    </source>
</evidence>
<evidence type="ECO:0000259" key="1">
    <source>
        <dbReference type="PROSITE" id="PS51671"/>
    </source>
</evidence>
<dbReference type="Pfam" id="PF13740">
    <property type="entry name" value="ACT_6"/>
    <property type="match status" value="1"/>
</dbReference>
<dbReference type="PANTHER" id="PTHR34875:SF6">
    <property type="entry name" value="UPF0237 PROTEIN MJ1558"/>
    <property type="match status" value="1"/>
</dbReference>
<dbReference type="AlphaFoldDB" id="A0A1I6I4X3"/>
<dbReference type="InterPro" id="IPR050990">
    <property type="entry name" value="UPF0237/GcvR_regulator"/>
</dbReference>
<organism evidence="2 3">
    <name type="scientific">Microbacterium azadirachtae</name>
    <dbReference type="NCBI Taxonomy" id="582680"/>
    <lineage>
        <taxon>Bacteria</taxon>
        <taxon>Bacillati</taxon>
        <taxon>Actinomycetota</taxon>
        <taxon>Actinomycetes</taxon>
        <taxon>Micrococcales</taxon>
        <taxon>Microbacteriaceae</taxon>
        <taxon>Microbacterium</taxon>
    </lineage>
</organism>
<dbReference type="CDD" id="cd04869">
    <property type="entry name" value="ACT_GcvR_2"/>
    <property type="match status" value="1"/>
</dbReference>
<dbReference type="InterPro" id="IPR016867">
    <property type="entry name" value="GcvR"/>
</dbReference>
<dbReference type="InterPro" id="IPR002912">
    <property type="entry name" value="ACT_dom"/>
</dbReference>
<accession>A0A1I6I4X3</accession>
<proteinExistence type="predicted"/>
<dbReference type="GO" id="GO:0006355">
    <property type="term" value="P:regulation of DNA-templated transcription"/>
    <property type="evidence" value="ECO:0007669"/>
    <property type="project" value="InterPro"/>
</dbReference>
<reference evidence="3" key="1">
    <citation type="submission" date="2016-10" db="EMBL/GenBank/DDBJ databases">
        <authorList>
            <person name="Varghese N."/>
            <person name="Submissions S."/>
        </authorList>
    </citation>
    <scope>NUCLEOTIDE SEQUENCE [LARGE SCALE GENOMIC DNA]</scope>
    <source>
        <strain evidence="3">CL127</strain>
    </source>
</reference>
<evidence type="ECO:0000313" key="3">
    <source>
        <dbReference type="Proteomes" id="UP000198877"/>
    </source>
</evidence>
<dbReference type="Gene3D" id="3.30.70.260">
    <property type="match status" value="2"/>
</dbReference>
<dbReference type="PIRSF" id="PIRSF028103">
    <property type="entry name" value="GcvR"/>
    <property type="match status" value="1"/>
</dbReference>
<dbReference type="Proteomes" id="UP000198877">
    <property type="component" value="Unassembled WGS sequence"/>
</dbReference>
<protein>
    <submittedName>
        <fullName evidence="2">Glycine cleavage system regulatory protein</fullName>
    </submittedName>
</protein>
<feature type="domain" description="ACT" evidence="1">
    <location>
        <begin position="118"/>
        <end position="197"/>
    </location>
</feature>
<gene>
    <name evidence="2" type="ORF">SAMN04488591_2438</name>
</gene>
<dbReference type="EMBL" id="FOYR01000002">
    <property type="protein sequence ID" value="SFR61796.1"/>
    <property type="molecule type" value="Genomic_DNA"/>
</dbReference>
<dbReference type="PANTHER" id="PTHR34875">
    <property type="entry name" value="UPF0237 PROTEIN MJ1558"/>
    <property type="match status" value="1"/>
</dbReference>